<dbReference type="PROSITE" id="PS01124">
    <property type="entry name" value="HTH_ARAC_FAMILY_2"/>
    <property type="match status" value="1"/>
</dbReference>
<dbReference type="SMART" id="SM00342">
    <property type="entry name" value="HTH_ARAC"/>
    <property type="match status" value="1"/>
</dbReference>
<keyword evidence="1" id="KW-0805">Transcription regulation</keyword>
<sequence length="558" mass="63609">MMKNVLIVDDEPLAVNYLAEALADLPNLQLNVTKAYSGKDALAKLGSGKADILLTDIRMPGMSGMELADAIRKTNPRCRIIFLTGYNDFDYVQTAIRKGGVDYVLKTEGDGAIVSALEKAVADIEEELNDEQIMQKARQQVHLAMPSLRRDYLIDFLQGEVDSLAARRKRFSELDIDLDPDQPVCTMLGRIDAWGSFSAPADRALLFYSIHNIAEEHFESNMRFVALQYDRTRTVWLLQPKRGEAMETVNQALRASAERIQAACKSMLRIPFSIALSFRPVSWEEAGSVLEELKLQLTFCMAAGAEVLMTETADREDGDSRRESSTLLLEIGRLRSNIHKLDLLESSMDHGKKDEFAELYGSLFRVKEELFASDEGKWLGLELFSHLSAFFLTYLNKRKLIEAMEANVQIERIYNPNHHPGLEAMLAFFEELGARITEHNGKRQKERSHVIVERVHHYIHQFLHEELSLTRLAEIVYLSPPYLSRMYKQMTGQGLLDYINETRIHRAKLLLKQSDKKIHDIASEIGFDSAPYFTRLFRKKTGMTPQEYRDSCKGMDSL</sequence>
<evidence type="ECO:0000256" key="4">
    <source>
        <dbReference type="PROSITE-ProRule" id="PRU00169"/>
    </source>
</evidence>
<evidence type="ECO:0000313" key="7">
    <source>
        <dbReference type="EMBL" id="MFC4597765.1"/>
    </source>
</evidence>
<dbReference type="InterPro" id="IPR018062">
    <property type="entry name" value="HTH_AraC-typ_CS"/>
</dbReference>
<accession>A0ABV9F725</accession>
<dbReference type="SUPFAM" id="SSF46689">
    <property type="entry name" value="Homeodomain-like"/>
    <property type="match status" value="2"/>
</dbReference>
<name>A0ABV9F725_9BACL</name>
<dbReference type="InterPro" id="IPR020449">
    <property type="entry name" value="Tscrpt_reg_AraC-type_HTH"/>
</dbReference>
<dbReference type="InterPro" id="IPR001789">
    <property type="entry name" value="Sig_transdc_resp-reg_receiver"/>
</dbReference>
<dbReference type="Proteomes" id="UP001596028">
    <property type="component" value="Unassembled WGS sequence"/>
</dbReference>
<feature type="domain" description="HTH araC/xylS-type" evidence="5">
    <location>
        <begin position="453"/>
        <end position="551"/>
    </location>
</feature>
<dbReference type="PROSITE" id="PS00041">
    <property type="entry name" value="HTH_ARAC_FAMILY_1"/>
    <property type="match status" value="1"/>
</dbReference>
<evidence type="ECO:0000259" key="6">
    <source>
        <dbReference type="PROSITE" id="PS50110"/>
    </source>
</evidence>
<dbReference type="InterPro" id="IPR011006">
    <property type="entry name" value="CheY-like_superfamily"/>
</dbReference>
<feature type="domain" description="Response regulatory" evidence="6">
    <location>
        <begin position="4"/>
        <end position="121"/>
    </location>
</feature>
<evidence type="ECO:0000256" key="1">
    <source>
        <dbReference type="ARBA" id="ARBA00023015"/>
    </source>
</evidence>
<dbReference type="PROSITE" id="PS50110">
    <property type="entry name" value="RESPONSE_REGULATORY"/>
    <property type="match status" value="1"/>
</dbReference>
<dbReference type="InterPro" id="IPR018060">
    <property type="entry name" value="HTH_AraC"/>
</dbReference>
<dbReference type="PRINTS" id="PR00032">
    <property type="entry name" value="HTHARAC"/>
</dbReference>
<feature type="modified residue" description="4-aspartylphosphate" evidence="4">
    <location>
        <position position="56"/>
    </location>
</feature>
<evidence type="ECO:0000256" key="2">
    <source>
        <dbReference type="ARBA" id="ARBA00023125"/>
    </source>
</evidence>
<gene>
    <name evidence="7" type="ORF">ACFO3S_05895</name>
</gene>
<keyword evidence="4" id="KW-0597">Phosphoprotein</keyword>
<dbReference type="Pfam" id="PF00072">
    <property type="entry name" value="Response_reg"/>
    <property type="match status" value="1"/>
</dbReference>
<dbReference type="Gene3D" id="1.10.10.60">
    <property type="entry name" value="Homeodomain-like"/>
    <property type="match status" value="2"/>
</dbReference>
<proteinExistence type="predicted"/>
<evidence type="ECO:0000256" key="3">
    <source>
        <dbReference type="ARBA" id="ARBA00023163"/>
    </source>
</evidence>
<dbReference type="Gene3D" id="3.40.50.2300">
    <property type="match status" value="1"/>
</dbReference>
<dbReference type="PANTHER" id="PTHR43280">
    <property type="entry name" value="ARAC-FAMILY TRANSCRIPTIONAL REGULATOR"/>
    <property type="match status" value="1"/>
</dbReference>
<evidence type="ECO:0000259" key="5">
    <source>
        <dbReference type="PROSITE" id="PS01124"/>
    </source>
</evidence>
<dbReference type="CDD" id="cd17536">
    <property type="entry name" value="REC_YesN-like"/>
    <property type="match status" value="1"/>
</dbReference>
<keyword evidence="8" id="KW-1185">Reference proteome</keyword>
<keyword evidence="3" id="KW-0804">Transcription</keyword>
<organism evidence="7 8">
    <name type="scientific">Cohnella hongkongensis</name>
    <dbReference type="NCBI Taxonomy" id="178337"/>
    <lineage>
        <taxon>Bacteria</taxon>
        <taxon>Bacillati</taxon>
        <taxon>Bacillota</taxon>
        <taxon>Bacilli</taxon>
        <taxon>Bacillales</taxon>
        <taxon>Paenibacillaceae</taxon>
        <taxon>Cohnella</taxon>
    </lineage>
</organism>
<dbReference type="InterPro" id="IPR009057">
    <property type="entry name" value="Homeodomain-like_sf"/>
</dbReference>
<dbReference type="SMART" id="SM00448">
    <property type="entry name" value="REC"/>
    <property type="match status" value="1"/>
</dbReference>
<protein>
    <submittedName>
        <fullName evidence="7">Response regulator</fullName>
    </submittedName>
</protein>
<dbReference type="Pfam" id="PF12833">
    <property type="entry name" value="HTH_18"/>
    <property type="match status" value="1"/>
</dbReference>
<dbReference type="PANTHER" id="PTHR43280:SF28">
    <property type="entry name" value="HTH-TYPE TRANSCRIPTIONAL ACTIVATOR RHAS"/>
    <property type="match status" value="1"/>
</dbReference>
<dbReference type="SUPFAM" id="SSF52172">
    <property type="entry name" value="CheY-like"/>
    <property type="match status" value="1"/>
</dbReference>
<dbReference type="EMBL" id="JBHSEP010000003">
    <property type="protein sequence ID" value="MFC4597765.1"/>
    <property type="molecule type" value="Genomic_DNA"/>
</dbReference>
<comment type="caution">
    <text evidence="7">The sequence shown here is derived from an EMBL/GenBank/DDBJ whole genome shotgun (WGS) entry which is preliminary data.</text>
</comment>
<keyword evidence="2" id="KW-0238">DNA-binding</keyword>
<reference evidence="8" key="1">
    <citation type="journal article" date="2019" name="Int. J. Syst. Evol. Microbiol.">
        <title>The Global Catalogue of Microorganisms (GCM) 10K type strain sequencing project: providing services to taxonomists for standard genome sequencing and annotation.</title>
        <authorList>
            <consortium name="The Broad Institute Genomics Platform"/>
            <consortium name="The Broad Institute Genome Sequencing Center for Infectious Disease"/>
            <person name="Wu L."/>
            <person name="Ma J."/>
        </authorList>
    </citation>
    <scope>NUCLEOTIDE SEQUENCE [LARGE SCALE GENOMIC DNA]</scope>
    <source>
        <strain evidence="8">CCUG 49571</strain>
    </source>
</reference>
<evidence type="ECO:0000313" key="8">
    <source>
        <dbReference type="Proteomes" id="UP001596028"/>
    </source>
</evidence>